<dbReference type="EMBL" id="MWQY01000002">
    <property type="protein sequence ID" value="ORC37799.1"/>
    <property type="molecule type" value="Genomic_DNA"/>
</dbReference>
<dbReference type="STRING" id="1963862.B4O97_02000"/>
<evidence type="ECO:0000256" key="3">
    <source>
        <dbReference type="PIRSR" id="PIRSR000103-1"/>
    </source>
</evidence>
<dbReference type="AlphaFoldDB" id="A0A1Y1S250"/>
<evidence type="ECO:0000256" key="1">
    <source>
        <dbReference type="ARBA" id="ARBA00023002"/>
    </source>
</evidence>
<dbReference type="GO" id="GO:0051287">
    <property type="term" value="F:NAD binding"/>
    <property type="evidence" value="ECO:0007669"/>
    <property type="project" value="InterPro"/>
</dbReference>
<dbReference type="GO" id="GO:0016491">
    <property type="term" value="F:oxidoreductase activity"/>
    <property type="evidence" value="ECO:0007669"/>
    <property type="project" value="UniProtKB-KW"/>
</dbReference>
<evidence type="ECO:0000313" key="6">
    <source>
        <dbReference type="EMBL" id="ORC37799.1"/>
    </source>
</evidence>
<dbReference type="SUPFAM" id="SSF51735">
    <property type="entry name" value="NAD(P)-binding Rossmann-fold domains"/>
    <property type="match status" value="1"/>
</dbReference>
<feature type="domain" description="6-phosphogluconate dehydrogenase NADP-binding" evidence="4">
    <location>
        <begin position="4"/>
        <end position="160"/>
    </location>
</feature>
<dbReference type="Pfam" id="PF03446">
    <property type="entry name" value="NAD_binding_2"/>
    <property type="match status" value="1"/>
</dbReference>
<dbReference type="PANTHER" id="PTHR43060">
    <property type="entry name" value="3-HYDROXYISOBUTYRATE DEHYDROGENASE-LIKE 1, MITOCHONDRIAL-RELATED"/>
    <property type="match status" value="1"/>
</dbReference>
<keyword evidence="1" id="KW-0560">Oxidoreductase</keyword>
<feature type="domain" description="3-hydroxyisobutyrate dehydrogenase-like NAD-binding" evidence="5">
    <location>
        <begin position="166"/>
        <end position="285"/>
    </location>
</feature>
<sequence>MAEKLGIIGLGRMGIVAAKKYIGAGYEVFGYARRQEVIDEFESFGGHHMSSIRKVAEESDKVIVYVLNDQQVIDVVTGKDGILDGAHEGTGVICMATIDRDNLEMVARKCAEKSVGFIDCPVTGGPPRIEAGTLTLIAAGDRSFLEECRAIMEVQGKITFVGEEPGLGQAVKHCNQLLVGTTQAATMEVITLARKSGLDPKLVCEVAGSGVAGSDYFRIIAQSVNEGGASIGGLGQMIKDVGLVVNDARRVKTPLLVVNAAYQYYLSALSLGLENADTSDLIKVLEKMTRA</sequence>
<dbReference type="PANTHER" id="PTHR43060:SF15">
    <property type="entry name" value="3-HYDROXYISOBUTYRATE DEHYDROGENASE-LIKE 1, MITOCHONDRIAL-RELATED"/>
    <property type="match status" value="1"/>
</dbReference>
<dbReference type="SUPFAM" id="SSF48179">
    <property type="entry name" value="6-phosphogluconate dehydrogenase C-terminal domain-like"/>
    <property type="match status" value="1"/>
</dbReference>
<evidence type="ECO:0000313" key="7">
    <source>
        <dbReference type="Proteomes" id="UP000192343"/>
    </source>
</evidence>
<dbReference type="Gene3D" id="3.40.50.720">
    <property type="entry name" value="NAD(P)-binding Rossmann-like Domain"/>
    <property type="match status" value="1"/>
</dbReference>
<evidence type="ECO:0008006" key="8">
    <source>
        <dbReference type="Google" id="ProtNLM"/>
    </source>
</evidence>
<name>A0A1Y1S250_9SPIO</name>
<evidence type="ECO:0000259" key="4">
    <source>
        <dbReference type="Pfam" id="PF03446"/>
    </source>
</evidence>
<dbReference type="OrthoDB" id="9786703at2"/>
<proteinExistence type="predicted"/>
<evidence type="ECO:0000256" key="2">
    <source>
        <dbReference type="ARBA" id="ARBA00023027"/>
    </source>
</evidence>
<dbReference type="InterPro" id="IPR008927">
    <property type="entry name" value="6-PGluconate_DH-like_C_sf"/>
</dbReference>
<organism evidence="6 7">
    <name type="scientific">Marispirochaeta aestuarii</name>
    <dbReference type="NCBI Taxonomy" id="1963862"/>
    <lineage>
        <taxon>Bacteria</taxon>
        <taxon>Pseudomonadati</taxon>
        <taxon>Spirochaetota</taxon>
        <taxon>Spirochaetia</taxon>
        <taxon>Spirochaetales</taxon>
        <taxon>Spirochaetaceae</taxon>
        <taxon>Marispirochaeta</taxon>
    </lineage>
</organism>
<keyword evidence="2" id="KW-0520">NAD</keyword>
<accession>A0A1Y1S250</accession>
<dbReference type="RefSeq" id="WP_083047812.1">
    <property type="nucleotide sequence ID" value="NZ_MWQY01000002.1"/>
</dbReference>
<dbReference type="Pfam" id="PF14833">
    <property type="entry name" value="NAD_binding_11"/>
    <property type="match status" value="1"/>
</dbReference>
<dbReference type="InterPro" id="IPR015815">
    <property type="entry name" value="HIBADH-related"/>
</dbReference>
<gene>
    <name evidence="6" type="ORF">B4O97_02000</name>
</gene>
<dbReference type="InterPro" id="IPR029154">
    <property type="entry name" value="HIBADH-like_NADP-bd"/>
</dbReference>
<feature type="active site" evidence="3">
    <location>
        <position position="172"/>
    </location>
</feature>
<dbReference type="GO" id="GO:0050661">
    <property type="term" value="F:NADP binding"/>
    <property type="evidence" value="ECO:0007669"/>
    <property type="project" value="InterPro"/>
</dbReference>
<dbReference type="PIRSF" id="PIRSF000103">
    <property type="entry name" value="HIBADH"/>
    <property type="match status" value="1"/>
</dbReference>
<dbReference type="InterPro" id="IPR036291">
    <property type="entry name" value="NAD(P)-bd_dom_sf"/>
</dbReference>
<dbReference type="Gene3D" id="1.10.1040.10">
    <property type="entry name" value="N-(1-d-carboxylethyl)-l-norvaline Dehydrogenase, domain 2"/>
    <property type="match status" value="1"/>
</dbReference>
<evidence type="ECO:0000259" key="5">
    <source>
        <dbReference type="Pfam" id="PF14833"/>
    </source>
</evidence>
<dbReference type="InterPro" id="IPR013328">
    <property type="entry name" value="6PGD_dom2"/>
</dbReference>
<reference evidence="6 7" key="1">
    <citation type="submission" date="2017-03" db="EMBL/GenBank/DDBJ databases">
        <title>Draft Genome sequence of Marispirochaeta sp. strain JC444.</title>
        <authorList>
            <person name="Shivani Y."/>
            <person name="Subhash Y."/>
            <person name="Sasikala C."/>
            <person name="Ramana C."/>
        </authorList>
    </citation>
    <scope>NUCLEOTIDE SEQUENCE [LARGE SCALE GENOMIC DNA]</scope>
    <source>
        <strain evidence="6 7">JC444</strain>
    </source>
</reference>
<keyword evidence="7" id="KW-1185">Reference proteome</keyword>
<dbReference type="Proteomes" id="UP000192343">
    <property type="component" value="Unassembled WGS sequence"/>
</dbReference>
<protein>
    <recommendedName>
        <fullName evidence="8">Oxidoreductase</fullName>
    </recommendedName>
</protein>
<comment type="caution">
    <text evidence="6">The sequence shown here is derived from an EMBL/GenBank/DDBJ whole genome shotgun (WGS) entry which is preliminary data.</text>
</comment>
<dbReference type="InterPro" id="IPR006115">
    <property type="entry name" value="6PGDH_NADP-bd"/>
</dbReference>